<keyword evidence="1" id="KW-1133">Transmembrane helix</keyword>
<evidence type="ECO:0000313" key="4">
    <source>
        <dbReference type="Proteomes" id="UP001589568"/>
    </source>
</evidence>
<feature type="transmembrane region" description="Helical" evidence="1">
    <location>
        <begin position="146"/>
        <end position="165"/>
    </location>
</feature>
<evidence type="ECO:0000256" key="1">
    <source>
        <dbReference type="SAM" id="Phobius"/>
    </source>
</evidence>
<dbReference type="PANTHER" id="PTHR39430">
    <property type="entry name" value="MEMBRANE-ASSOCIATED PROTEASE-RELATED"/>
    <property type="match status" value="1"/>
</dbReference>
<dbReference type="InterPro" id="IPR003675">
    <property type="entry name" value="Rce1/LyrA-like_dom"/>
</dbReference>
<keyword evidence="1" id="KW-0472">Membrane</keyword>
<gene>
    <name evidence="3" type="ORF">ACFFR3_49980</name>
</gene>
<dbReference type="RefSeq" id="WP_345385274.1">
    <property type="nucleotide sequence ID" value="NZ_BAAAXS010000001.1"/>
</dbReference>
<dbReference type="Proteomes" id="UP001589568">
    <property type="component" value="Unassembled WGS sequence"/>
</dbReference>
<reference evidence="3 4" key="1">
    <citation type="submission" date="2024-09" db="EMBL/GenBank/DDBJ databases">
        <authorList>
            <person name="Sun Q."/>
            <person name="Mori K."/>
        </authorList>
    </citation>
    <scope>NUCLEOTIDE SEQUENCE [LARGE SCALE GENOMIC DNA]</scope>
    <source>
        <strain evidence="3 4">JCM 3324</strain>
    </source>
</reference>
<organism evidence="3 4">
    <name type="scientific">Nonomuraea salmonea</name>
    <dbReference type="NCBI Taxonomy" id="46181"/>
    <lineage>
        <taxon>Bacteria</taxon>
        <taxon>Bacillati</taxon>
        <taxon>Actinomycetota</taxon>
        <taxon>Actinomycetes</taxon>
        <taxon>Streptosporangiales</taxon>
        <taxon>Streptosporangiaceae</taxon>
        <taxon>Nonomuraea</taxon>
    </lineage>
</organism>
<keyword evidence="1" id="KW-0812">Transmembrane</keyword>
<dbReference type="EMBL" id="JBHMCF010000066">
    <property type="protein sequence ID" value="MFB9477681.1"/>
    <property type="molecule type" value="Genomic_DNA"/>
</dbReference>
<keyword evidence="4" id="KW-1185">Reference proteome</keyword>
<feature type="domain" description="CAAX prenyl protease 2/Lysostaphin resistance protein A-like" evidence="2">
    <location>
        <begin position="76"/>
        <end position="108"/>
    </location>
</feature>
<evidence type="ECO:0000313" key="3">
    <source>
        <dbReference type="EMBL" id="MFB9477681.1"/>
    </source>
</evidence>
<dbReference type="Pfam" id="PF02517">
    <property type="entry name" value="Rce1-like"/>
    <property type="match status" value="1"/>
</dbReference>
<feature type="transmembrane region" description="Helical" evidence="1">
    <location>
        <begin position="73"/>
        <end position="92"/>
    </location>
</feature>
<sequence>MRLVKQLVAVAAVAFAANALVGAVSGNAFFTLVFGLGTAVLAVYVYGRVVRWTEKREPAEVALEGARGPLGRGLLIGVAIGAGGMLAAAYAATRTLWPPIGLHFGWNFAAGILSTEVSGNGASEGLLQGVTSGAALLTGGGFGPEGSPYAVVFGLLLTGVFLYVARQRGNLVPRRRRTDATLVRTP</sequence>
<dbReference type="PANTHER" id="PTHR39430:SF1">
    <property type="entry name" value="PROTEASE"/>
    <property type="match status" value="1"/>
</dbReference>
<accession>A0ABV5P5E5</accession>
<comment type="caution">
    <text evidence="3">The sequence shown here is derived from an EMBL/GenBank/DDBJ whole genome shotgun (WGS) entry which is preliminary data.</text>
</comment>
<proteinExistence type="predicted"/>
<feature type="transmembrane region" description="Helical" evidence="1">
    <location>
        <begin position="29"/>
        <end position="47"/>
    </location>
</feature>
<protein>
    <submittedName>
        <fullName evidence="3">Type II CAAX prenyl endopeptidase Rce1 family protein</fullName>
    </submittedName>
</protein>
<evidence type="ECO:0000259" key="2">
    <source>
        <dbReference type="Pfam" id="PF02517"/>
    </source>
</evidence>
<name>A0ABV5P5E5_9ACTN</name>